<dbReference type="InterPro" id="IPR050471">
    <property type="entry name" value="AB_hydrolase"/>
</dbReference>
<comment type="caution">
    <text evidence="3">The sequence shown here is derived from an EMBL/GenBank/DDBJ whole genome shotgun (WGS) entry which is preliminary data.</text>
</comment>
<dbReference type="RefSeq" id="WP_133712813.1">
    <property type="nucleotide sequence ID" value="NZ_SOAG01000016.1"/>
</dbReference>
<proteinExistence type="predicted"/>
<protein>
    <submittedName>
        <fullName evidence="3">Pimeloyl-ACP methyl ester carboxylesterase</fullName>
    </submittedName>
</protein>
<evidence type="ECO:0000259" key="2">
    <source>
        <dbReference type="Pfam" id="PF08386"/>
    </source>
</evidence>
<dbReference type="SUPFAM" id="SSF53474">
    <property type="entry name" value="alpha/beta-Hydrolases"/>
    <property type="match status" value="1"/>
</dbReference>
<gene>
    <name evidence="3" type="ORF">C8P70_11660</name>
</gene>
<dbReference type="InterPro" id="IPR000073">
    <property type="entry name" value="AB_hydrolase_1"/>
</dbReference>
<dbReference type="PANTHER" id="PTHR43433:SF5">
    <property type="entry name" value="AB HYDROLASE-1 DOMAIN-CONTAINING PROTEIN"/>
    <property type="match status" value="1"/>
</dbReference>
<evidence type="ECO:0000259" key="1">
    <source>
        <dbReference type="Pfam" id="PF00561"/>
    </source>
</evidence>
<keyword evidence="4" id="KW-1185">Reference proteome</keyword>
<dbReference type="AlphaFoldDB" id="A0A4V3E8H8"/>
<dbReference type="InterPro" id="IPR029058">
    <property type="entry name" value="AB_hydrolase_fold"/>
</dbReference>
<organism evidence="3 4">
    <name type="scientific">Myroides indicus</name>
    <dbReference type="NCBI Taxonomy" id="1323422"/>
    <lineage>
        <taxon>Bacteria</taxon>
        <taxon>Pseudomonadati</taxon>
        <taxon>Bacteroidota</taxon>
        <taxon>Flavobacteriia</taxon>
        <taxon>Flavobacteriales</taxon>
        <taxon>Flavobacteriaceae</taxon>
        <taxon>Myroides</taxon>
    </lineage>
</organism>
<dbReference type="Proteomes" id="UP000295215">
    <property type="component" value="Unassembled WGS sequence"/>
</dbReference>
<name>A0A4V3E8H8_9FLAO</name>
<dbReference type="InterPro" id="IPR013595">
    <property type="entry name" value="Pept_S33_TAP-like_C"/>
</dbReference>
<feature type="domain" description="AB hydrolase-1" evidence="1">
    <location>
        <begin position="90"/>
        <end position="210"/>
    </location>
</feature>
<sequence length="292" mass="33146">MYNNKNKAKQVLEVPKYIILWGKFLQFFSIDLAAKFAQNLFITPIKFKPPKREREMFIKSIKSKITIPSIRKDIVVYQYGNNKKADKKALLIHGWNGRGTQLVSIANLLMRQGYDIVSFDAPGHGKSPKSKTNLADFIETVFEVEKQFGNFDLIIGHSLGGMTTIHAVKNGLRAKKAIIIGSGDIVEDVIEDFVKQIKLKPVIAEKIKNRFENQFNQSMDSYCVHLAAQKIDIPVLIIHDEEDIDVPVKAAYQIKKNIQNGELLITQGLGHRKILGDKKVIEKIKDFIQNSQ</sequence>
<evidence type="ECO:0000313" key="4">
    <source>
        <dbReference type="Proteomes" id="UP000295215"/>
    </source>
</evidence>
<dbReference type="Pfam" id="PF00561">
    <property type="entry name" value="Abhydrolase_1"/>
    <property type="match status" value="1"/>
</dbReference>
<dbReference type="EMBL" id="SOAG01000016">
    <property type="protein sequence ID" value="TDS57244.1"/>
    <property type="molecule type" value="Genomic_DNA"/>
</dbReference>
<evidence type="ECO:0000313" key="3">
    <source>
        <dbReference type="EMBL" id="TDS57244.1"/>
    </source>
</evidence>
<feature type="domain" description="Peptidase S33 tripeptidyl aminopeptidase-like C-terminal" evidence="2">
    <location>
        <begin position="229"/>
        <end position="290"/>
    </location>
</feature>
<dbReference type="PANTHER" id="PTHR43433">
    <property type="entry name" value="HYDROLASE, ALPHA/BETA FOLD FAMILY PROTEIN"/>
    <property type="match status" value="1"/>
</dbReference>
<accession>A0A4V3E8H8</accession>
<dbReference type="Gene3D" id="3.40.50.1820">
    <property type="entry name" value="alpha/beta hydrolase"/>
    <property type="match status" value="1"/>
</dbReference>
<dbReference type="Pfam" id="PF08386">
    <property type="entry name" value="Abhydrolase_4"/>
    <property type="match status" value="1"/>
</dbReference>
<reference evidence="3 4" key="1">
    <citation type="submission" date="2019-03" db="EMBL/GenBank/DDBJ databases">
        <title>Genomic Encyclopedia of Archaeal and Bacterial Type Strains, Phase II (KMG-II): from individual species to whole genera.</title>
        <authorList>
            <person name="Goeker M."/>
        </authorList>
    </citation>
    <scope>NUCLEOTIDE SEQUENCE [LARGE SCALE GENOMIC DNA]</scope>
    <source>
        <strain evidence="3 4">DSM 28213</strain>
    </source>
</reference>
<dbReference type="OrthoDB" id="9785847at2"/>